<evidence type="ECO:0000259" key="3">
    <source>
        <dbReference type="PROSITE" id="PS50887"/>
    </source>
</evidence>
<reference evidence="4 5" key="1">
    <citation type="submission" date="2024-11" db="EMBL/GenBank/DDBJ databases">
        <authorList>
            <person name="Heng Y.C."/>
            <person name="Lim A.C.H."/>
            <person name="Lee J.K.Y."/>
            <person name="Kittelmann S."/>
        </authorList>
    </citation>
    <scope>NUCLEOTIDE SEQUENCE [LARGE SCALE GENOMIC DNA]</scope>
    <source>
        <strain evidence="4 5">WILCCON 0185</strain>
    </source>
</reference>
<evidence type="ECO:0000313" key="5">
    <source>
        <dbReference type="Proteomes" id="UP001623591"/>
    </source>
</evidence>
<dbReference type="SUPFAM" id="SSF55073">
    <property type="entry name" value="Nucleotide cyclase"/>
    <property type="match status" value="1"/>
</dbReference>
<comment type="caution">
    <text evidence="4">The sequence shown here is derived from an EMBL/GenBank/DDBJ whole genome shotgun (WGS) entry which is preliminary data.</text>
</comment>
<dbReference type="InterPro" id="IPR052155">
    <property type="entry name" value="Biofilm_reg_signaling"/>
</dbReference>
<dbReference type="Gene3D" id="3.30.70.270">
    <property type="match status" value="1"/>
</dbReference>
<protein>
    <submittedName>
        <fullName evidence="4">EAL domain-containing protein</fullName>
    </submittedName>
</protein>
<dbReference type="SUPFAM" id="SSF141868">
    <property type="entry name" value="EAL domain-like"/>
    <property type="match status" value="1"/>
</dbReference>
<dbReference type="Gene3D" id="3.20.20.450">
    <property type="entry name" value="EAL domain"/>
    <property type="match status" value="1"/>
</dbReference>
<name>A0ABW8T6D3_9CLOT</name>
<dbReference type="Gene3D" id="3.30.450.20">
    <property type="entry name" value="PAS domain"/>
    <property type="match status" value="1"/>
</dbReference>
<dbReference type="InterPro" id="IPR035965">
    <property type="entry name" value="PAS-like_dom_sf"/>
</dbReference>
<dbReference type="CDD" id="cd01949">
    <property type="entry name" value="GGDEF"/>
    <property type="match status" value="1"/>
</dbReference>
<organism evidence="4 5">
    <name type="scientific">Candidatus Clostridium stratigraminis</name>
    <dbReference type="NCBI Taxonomy" id="3381661"/>
    <lineage>
        <taxon>Bacteria</taxon>
        <taxon>Bacillati</taxon>
        <taxon>Bacillota</taxon>
        <taxon>Clostridia</taxon>
        <taxon>Eubacteriales</taxon>
        <taxon>Clostridiaceae</taxon>
        <taxon>Clostridium</taxon>
    </lineage>
</organism>
<evidence type="ECO:0000259" key="1">
    <source>
        <dbReference type="PROSITE" id="PS50113"/>
    </source>
</evidence>
<dbReference type="PANTHER" id="PTHR44757">
    <property type="entry name" value="DIGUANYLATE CYCLASE DGCP"/>
    <property type="match status" value="1"/>
</dbReference>
<dbReference type="Pfam" id="PF00990">
    <property type="entry name" value="GGDEF"/>
    <property type="match status" value="1"/>
</dbReference>
<dbReference type="PANTHER" id="PTHR44757:SF2">
    <property type="entry name" value="BIOFILM ARCHITECTURE MAINTENANCE PROTEIN MBAA"/>
    <property type="match status" value="1"/>
</dbReference>
<dbReference type="PROSITE" id="PS50113">
    <property type="entry name" value="PAC"/>
    <property type="match status" value="1"/>
</dbReference>
<dbReference type="PROSITE" id="PS50883">
    <property type="entry name" value="EAL"/>
    <property type="match status" value="1"/>
</dbReference>
<dbReference type="InterPro" id="IPR000014">
    <property type="entry name" value="PAS"/>
</dbReference>
<dbReference type="Pfam" id="PF08447">
    <property type="entry name" value="PAS_3"/>
    <property type="match status" value="1"/>
</dbReference>
<dbReference type="Proteomes" id="UP001623591">
    <property type="component" value="Unassembled WGS sequence"/>
</dbReference>
<dbReference type="InterPro" id="IPR001633">
    <property type="entry name" value="EAL_dom"/>
</dbReference>
<proteinExistence type="predicted"/>
<dbReference type="Pfam" id="PF00563">
    <property type="entry name" value="EAL"/>
    <property type="match status" value="1"/>
</dbReference>
<feature type="domain" description="GGDEF" evidence="3">
    <location>
        <begin position="305"/>
        <end position="438"/>
    </location>
</feature>
<dbReference type="PROSITE" id="PS50887">
    <property type="entry name" value="GGDEF"/>
    <property type="match status" value="1"/>
</dbReference>
<dbReference type="InterPro" id="IPR013655">
    <property type="entry name" value="PAS_fold_3"/>
</dbReference>
<dbReference type="NCBIfam" id="TIGR00254">
    <property type="entry name" value="GGDEF"/>
    <property type="match status" value="1"/>
</dbReference>
<dbReference type="InterPro" id="IPR035919">
    <property type="entry name" value="EAL_sf"/>
</dbReference>
<dbReference type="InterPro" id="IPR029787">
    <property type="entry name" value="Nucleotide_cyclase"/>
</dbReference>
<keyword evidence="5" id="KW-1185">Reference proteome</keyword>
<dbReference type="CDD" id="cd00130">
    <property type="entry name" value="PAS"/>
    <property type="match status" value="1"/>
</dbReference>
<evidence type="ECO:0000313" key="4">
    <source>
        <dbReference type="EMBL" id="MFL0248053.1"/>
    </source>
</evidence>
<dbReference type="InterPro" id="IPR000700">
    <property type="entry name" value="PAS-assoc_C"/>
</dbReference>
<dbReference type="EMBL" id="JBJHZZ010000012">
    <property type="protein sequence ID" value="MFL0248053.1"/>
    <property type="molecule type" value="Genomic_DNA"/>
</dbReference>
<dbReference type="InterPro" id="IPR043128">
    <property type="entry name" value="Rev_trsase/Diguanyl_cyclase"/>
</dbReference>
<feature type="domain" description="EAL" evidence="2">
    <location>
        <begin position="447"/>
        <end position="699"/>
    </location>
</feature>
<accession>A0ABW8T6D3</accession>
<dbReference type="SMART" id="SM00267">
    <property type="entry name" value="GGDEF"/>
    <property type="match status" value="1"/>
</dbReference>
<evidence type="ECO:0000259" key="2">
    <source>
        <dbReference type="PROSITE" id="PS50883"/>
    </source>
</evidence>
<dbReference type="CDD" id="cd01948">
    <property type="entry name" value="EAL"/>
    <property type="match status" value="1"/>
</dbReference>
<dbReference type="SUPFAM" id="SSF55785">
    <property type="entry name" value="PYP-like sensor domain (PAS domain)"/>
    <property type="match status" value="1"/>
</dbReference>
<gene>
    <name evidence="4" type="ORF">ACJDUG_13875</name>
</gene>
<sequence length="699" mass="79823">MQMSAIFISDREDNIKLVHDEIQDSNLNTQYAVSKEQVKRLLSNANCSLILLDYETENIKCEDVITLRDEFCLLVPIIIVYKELEALEIVKFYKIGVNSFISISKLNSIENVIEDAFSDHKDKIHQKQVFKEETIDVIKSNIFDSEYGFIIEGIGDVIWNWDIESGSLHISDECKAKIGYDGKSGRTLLTYYKSLVHPADRRSLSQEMNKYLYEKGSIFQFEHRIKIITGEYKWLLIKGRASWNENGEPVRMHGYITDITEHKKTGEMVNYLAYYDKLTGLPNRIMFEYKLSSSLASLSFEDNDCKPGVLYFSIDDFNTINDAKGHGFGDKLIKKISGLLQGVLNNDCILSRIAGNEFAVLLQHLHDAKDVPDTAEKIMTLFKEEIIIDNFSLNVSISMGIALYPEDGENEKILLKNAHTALNFAKRLGRCNYQFYRAYMNDKIMQKLSLENKLREAVKNDRFAVYYQPQINIETGDIMGMEALVRWIHPTAGVISPIEFIPLAEETGLIVQIGEYVLRKACLQNKLWQKKGYPCKRIAVNISARQLKDLNFVDTIKQILEETGLEPKWLEIEITESMIIEDMNLVLEIIQSLRKMGICIALDDFGTGYSSLNYLTNLPIDTLKIDKSFIDKIHTGYNEQAVTKAIIGLAHNINLEIVAEGVENNEQLKLLKDYGCDKVQGYLFSKPLPAVDFESLLAV</sequence>
<dbReference type="SMART" id="SM00052">
    <property type="entry name" value="EAL"/>
    <property type="match status" value="1"/>
</dbReference>
<dbReference type="InterPro" id="IPR000160">
    <property type="entry name" value="GGDEF_dom"/>
</dbReference>
<feature type="domain" description="PAC" evidence="1">
    <location>
        <begin position="219"/>
        <end position="271"/>
    </location>
</feature>